<dbReference type="EMBL" id="PGCJ01000006">
    <property type="protein sequence ID" value="PLW58043.1"/>
    <property type="molecule type" value="Genomic_DNA"/>
</dbReference>
<organism evidence="3 4">
    <name type="scientific">Puccinia coronata f. sp. avenae</name>
    <dbReference type="NCBI Taxonomy" id="200324"/>
    <lineage>
        <taxon>Eukaryota</taxon>
        <taxon>Fungi</taxon>
        <taxon>Dikarya</taxon>
        <taxon>Basidiomycota</taxon>
        <taxon>Pucciniomycotina</taxon>
        <taxon>Pucciniomycetes</taxon>
        <taxon>Pucciniales</taxon>
        <taxon>Pucciniaceae</taxon>
        <taxon>Puccinia</taxon>
    </lineage>
</organism>
<keyword evidence="2" id="KW-0472">Membrane</keyword>
<keyword evidence="2" id="KW-0812">Transmembrane</keyword>
<dbReference type="AlphaFoldDB" id="A0A2N5W745"/>
<feature type="transmembrane region" description="Helical" evidence="2">
    <location>
        <begin position="104"/>
        <end position="125"/>
    </location>
</feature>
<keyword evidence="4" id="KW-1185">Reference proteome</keyword>
<evidence type="ECO:0000313" key="4">
    <source>
        <dbReference type="Proteomes" id="UP000235388"/>
    </source>
</evidence>
<gene>
    <name evidence="3" type="ORF">PCANC_00756</name>
</gene>
<proteinExistence type="predicted"/>
<protein>
    <submittedName>
        <fullName evidence="3">Uncharacterized protein</fullName>
    </submittedName>
</protein>
<reference evidence="3 4" key="1">
    <citation type="submission" date="2017-11" db="EMBL/GenBank/DDBJ databases">
        <title>De novo assembly and phasing of dikaryotic genomes from two isolates of Puccinia coronata f. sp. avenae, the causal agent of oat crown rust.</title>
        <authorList>
            <person name="Miller M.E."/>
            <person name="Zhang Y."/>
            <person name="Omidvar V."/>
            <person name="Sperschneider J."/>
            <person name="Schwessinger B."/>
            <person name="Raley C."/>
            <person name="Palmer J.M."/>
            <person name="Garnica D."/>
            <person name="Upadhyaya N."/>
            <person name="Rathjen J."/>
            <person name="Taylor J.M."/>
            <person name="Park R.F."/>
            <person name="Dodds P.N."/>
            <person name="Hirsch C.D."/>
            <person name="Kianian S.F."/>
            <person name="Figueroa M."/>
        </authorList>
    </citation>
    <scope>NUCLEOTIDE SEQUENCE [LARGE SCALE GENOMIC DNA]</scope>
    <source>
        <strain evidence="3">12NC29</strain>
    </source>
</reference>
<evidence type="ECO:0000256" key="2">
    <source>
        <dbReference type="SAM" id="Phobius"/>
    </source>
</evidence>
<feature type="region of interest" description="Disordered" evidence="1">
    <location>
        <begin position="1"/>
        <end position="42"/>
    </location>
</feature>
<evidence type="ECO:0000256" key="1">
    <source>
        <dbReference type="SAM" id="MobiDB-lite"/>
    </source>
</evidence>
<sequence length="189" mass="20492">MTQDPAGTKCTMHLPVEEESSSVGQYSLDPPAKDNPSSAGPYSLYLPAKEEHWAGTAYAGPPSHPDTKDHCTPHRSNNFNRNPSSFRPFTQFHIRPIDPKTCPILTYTSYLLLSAASYSLLFATFTRCSWQLLDMPLDAALDFSVIAALGRLILAALGSILLAALGSILLAALCSVYSLLPETARHAAR</sequence>
<feature type="transmembrane region" description="Helical" evidence="2">
    <location>
        <begin position="160"/>
        <end position="180"/>
    </location>
</feature>
<accession>A0A2N5W745</accession>
<name>A0A2N5W745_9BASI</name>
<dbReference type="Proteomes" id="UP000235388">
    <property type="component" value="Unassembled WGS sequence"/>
</dbReference>
<keyword evidence="2" id="KW-1133">Transmembrane helix</keyword>
<evidence type="ECO:0000313" key="3">
    <source>
        <dbReference type="EMBL" id="PLW58043.1"/>
    </source>
</evidence>
<comment type="caution">
    <text evidence="3">The sequence shown here is derived from an EMBL/GenBank/DDBJ whole genome shotgun (WGS) entry which is preliminary data.</text>
</comment>